<feature type="domain" description="N-acetyltransferase" evidence="11">
    <location>
        <begin position="29"/>
        <end position="182"/>
    </location>
</feature>
<gene>
    <name evidence="9 12" type="primary">ectA</name>
    <name evidence="12" type="ORF">K8V08_07280</name>
</gene>
<dbReference type="AlphaFoldDB" id="A0A921MF37"/>
<reference evidence="12" key="2">
    <citation type="submission" date="2021-09" db="EMBL/GenBank/DDBJ databases">
        <authorList>
            <person name="Gilroy R."/>
        </authorList>
    </citation>
    <scope>NUCLEOTIDE SEQUENCE</scope>
    <source>
        <strain evidence="12">ChiGjej5B5-7349</strain>
    </source>
</reference>
<evidence type="ECO:0000256" key="2">
    <source>
        <dbReference type="ARBA" id="ARBA00004978"/>
    </source>
</evidence>
<evidence type="ECO:0000313" key="13">
    <source>
        <dbReference type="Proteomes" id="UP000784435"/>
    </source>
</evidence>
<accession>A0A921MF37</accession>
<dbReference type="EC" id="2.3.1.178" evidence="4 9"/>
<dbReference type="GO" id="GO:0019491">
    <property type="term" value="P:ectoine biosynthetic process"/>
    <property type="evidence" value="ECO:0007669"/>
    <property type="project" value="InterPro"/>
</dbReference>
<organism evidence="12 13">
    <name type="scientific">Brevibacterium senegalense</name>
    <dbReference type="NCBI Taxonomy" id="1033736"/>
    <lineage>
        <taxon>Bacteria</taxon>
        <taxon>Bacillati</taxon>
        <taxon>Actinomycetota</taxon>
        <taxon>Actinomycetes</taxon>
        <taxon>Micrococcales</taxon>
        <taxon>Brevibacteriaceae</taxon>
        <taxon>Brevibacterium</taxon>
    </lineage>
</organism>
<dbReference type="Pfam" id="PF00583">
    <property type="entry name" value="Acetyltransf_1"/>
    <property type="match status" value="1"/>
</dbReference>
<dbReference type="Proteomes" id="UP000784435">
    <property type="component" value="Unassembled WGS sequence"/>
</dbReference>
<feature type="compositionally biased region" description="Low complexity" evidence="10">
    <location>
        <begin position="9"/>
        <end position="23"/>
    </location>
</feature>
<evidence type="ECO:0000256" key="4">
    <source>
        <dbReference type="ARBA" id="ARBA00012355"/>
    </source>
</evidence>
<sequence>MTQADTVHPPTTTPASPASDSPTAAAGTIELRQPSLDDGKHMWTLARDSKVLDLNTSYAYLLWARDFAATSVLATLDGAPVGFVTGYMRPDSPDTLMIWQVAVDSAARGHGLAGRMLDELAARTGAGRLETTITADNEPSQKLFASFAKRHGAELATSPLFRPEDYPDGHDTEHLHEIAPLRPAAAGTPAG</sequence>
<evidence type="ECO:0000256" key="1">
    <source>
        <dbReference type="ARBA" id="ARBA00003741"/>
    </source>
</evidence>
<protein>
    <recommendedName>
        <fullName evidence="5 9">L-2,4-diaminobutyric acid acetyltransferase</fullName>
        <shortName evidence="9">DABA acetyltransferase</shortName>
        <ecNumber evidence="4 9">2.3.1.178</ecNumber>
    </recommendedName>
</protein>
<dbReference type="SUPFAM" id="SSF55729">
    <property type="entry name" value="Acyl-CoA N-acyltransferases (Nat)"/>
    <property type="match status" value="1"/>
</dbReference>
<dbReference type="InterPro" id="IPR012772">
    <property type="entry name" value="Ectoine_EctA"/>
</dbReference>
<evidence type="ECO:0000256" key="9">
    <source>
        <dbReference type="RuleBase" id="RU365045"/>
    </source>
</evidence>
<keyword evidence="7 9" id="KW-0012">Acyltransferase</keyword>
<proteinExistence type="inferred from homology"/>
<dbReference type="InterPro" id="IPR000182">
    <property type="entry name" value="GNAT_dom"/>
</dbReference>
<name>A0A921MF37_9MICO</name>
<comment type="pathway">
    <text evidence="2 9">Amine and polyamine biosynthesis; ectoine biosynthesis; L-ectoine from L-aspartate 4-semialdehyde: step 2/3.</text>
</comment>
<comment type="catalytic activity">
    <reaction evidence="8 9">
        <text>L-2,4-diaminobutanoate + acetyl-CoA = (2S)-4-acetamido-2-aminobutanoate + CoA + H(+)</text>
        <dbReference type="Rhea" id="RHEA:16901"/>
        <dbReference type="ChEBI" id="CHEBI:15378"/>
        <dbReference type="ChEBI" id="CHEBI:57287"/>
        <dbReference type="ChEBI" id="CHEBI:57288"/>
        <dbReference type="ChEBI" id="CHEBI:58761"/>
        <dbReference type="ChEBI" id="CHEBI:58929"/>
        <dbReference type="EC" id="2.3.1.178"/>
    </reaction>
</comment>
<comment type="similarity">
    <text evidence="3 9">Belongs to the acetyltransferase family. EctA subfamily.</text>
</comment>
<evidence type="ECO:0000256" key="10">
    <source>
        <dbReference type="SAM" id="MobiDB-lite"/>
    </source>
</evidence>
<feature type="region of interest" description="Disordered" evidence="10">
    <location>
        <begin position="158"/>
        <end position="191"/>
    </location>
</feature>
<keyword evidence="6 9" id="KW-0808">Transferase</keyword>
<dbReference type="GO" id="GO:0033816">
    <property type="term" value="F:diaminobutyrate acetyltransferase activity"/>
    <property type="evidence" value="ECO:0007669"/>
    <property type="project" value="UniProtKB-EC"/>
</dbReference>
<comment type="function">
    <text evidence="1 9">Catalyzes the acetylation of L-2,4-diaminobutyrate (DABA) to gamma-N-acetyl-alpha,gamma-diaminobutyric acid (ADABA) with acetyl coenzyme A.</text>
</comment>
<evidence type="ECO:0000256" key="3">
    <source>
        <dbReference type="ARBA" id="ARBA00010712"/>
    </source>
</evidence>
<evidence type="ECO:0000256" key="8">
    <source>
        <dbReference type="ARBA" id="ARBA00048924"/>
    </source>
</evidence>
<feature type="region of interest" description="Disordered" evidence="10">
    <location>
        <begin position="1"/>
        <end position="23"/>
    </location>
</feature>
<dbReference type="NCBIfam" id="TIGR02406">
    <property type="entry name" value="ectoine_EctA"/>
    <property type="match status" value="1"/>
</dbReference>
<reference evidence="12" key="1">
    <citation type="journal article" date="2021" name="PeerJ">
        <title>Extensive microbial diversity within the chicken gut microbiome revealed by metagenomics and culture.</title>
        <authorList>
            <person name="Gilroy R."/>
            <person name="Ravi A."/>
            <person name="Getino M."/>
            <person name="Pursley I."/>
            <person name="Horton D.L."/>
            <person name="Alikhan N.F."/>
            <person name="Baker D."/>
            <person name="Gharbi K."/>
            <person name="Hall N."/>
            <person name="Watson M."/>
            <person name="Adriaenssens E.M."/>
            <person name="Foster-Nyarko E."/>
            <person name="Jarju S."/>
            <person name="Secka A."/>
            <person name="Antonio M."/>
            <person name="Oren A."/>
            <person name="Chaudhuri R.R."/>
            <person name="La Ragione R."/>
            <person name="Hildebrand F."/>
            <person name="Pallen M.J."/>
        </authorList>
    </citation>
    <scope>NUCLEOTIDE SEQUENCE</scope>
    <source>
        <strain evidence="12">ChiGjej5B5-7349</strain>
    </source>
</reference>
<comment type="caution">
    <text evidence="12">The sequence shown here is derived from an EMBL/GenBank/DDBJ whole genome shotgun (WGS) entry which is preliminary data.</text>
</comment>
<evidence type="ECO:0000256" key="7">
    <source>
        <dbReference type="ARBA" id="ARBA00023315"/>
    </source>
</evidence>
<evidence type="ECO:0000259" key="11">
    <source>
        <dbReference type="PROSITE" id="PS51186"/>
    </source>
</evidence>
<dbReference type="Gene3D" id="3.40.630.30">
    <property type="match status" value="1"/>
</dbReference>
<dbReference type="PROSITE" id="PS51186">
    <property type="entry name" value="GNAT"/>
    <property type="match status" value="1"/>
</dbReference>
<feature type="compositionally biased region" description="Basic and acidic residues" evidence="10">
    <location>
        <begin position="162"/>
        <end position="179"/>
    </location>
</feature>
<dbReference type="EMBL" id="DYUK01000154">
    <property type="protein sequence ID" value="HJG80199.1"/>
    <property type="molecule type" value="Genomic_DNA"/>
</dbReference>
<evidence type="ECO:0000256" key="5">
    <source>
        <dbReference type="ARBA" id="ARBA00017935"/>
    </source>
</evidence>
<evidence type="ECO:0000313" key="12">
    <source>
        <dbReference type="EMBL" id="HJG80199.1"/>
    </source>
</evidence>
<evidence type="ECO:0000256" key="6">
    <source>
        <dbReference type="ARBA" id="ARBA00022679"/>
    </source>
</evidence>
<dbReference type="InterPro" id="IPR016181">
    <property type="entry name" value="Acyl_CoA_acyltransferase"/>
</dbReference>
<dbReference type="CDD" id="cd04301">
    <property type="entry name" value="NAT_SF"/>
    <property type="match status" value="1"/>
</dbReference>